<organism evidence="2 3">
    <name type="scientific">Ferrimonas aestuarii</name>
    <dbReference type="NCBI Taxonomy" id="2569539"/>
    <lineage>
        <taxon>Bacteria</taxon>
        <taxon>Pseudomonadati</taxon>
        <taxon>Pseudomonadota</taxon>
        <taxon>Gammaproteobacteria</taxon>
        <taxon>Alteromonadales</taxon>
        <taxon>Ferrimonadaceae</taxon>
        <taxon>Ferrimonas</taxon>
    </lineage>
</organism>
<dbReference type="AlphaFoldDB" id="A0A4U1BQI8"/>
<dbReference type="OrthoDB" id="9789841at2"/>
<evidence type="ECO:0000259" key="1">
    <source>
        <dbReference type="Pfam" id="PF00903"/>
    </source>
</evidence>
<sequence>MSRVTLFPESGTAFLKYPNSPLCTGILLEQRRNNEPALSVASPQDVTQGYSHLAIAVPEIEFAYYRLNQLGHELLPCIEPSQRNLLDPDGHCIRLMEYDAMFTTGKSEPWEHASVQRVSLRVRDPQQSLQFYRRTLGFNLLLEQSSFQHGATHYLVGYPESRQGVRSPTEVTLTSTVLELQYIWKGEDEPNFEYRVDASCGFVGLRVYESFLAPLKARLHSEGMGIIDTASGIVFHDPEGYPWQVEAHSIASTSP</sequence>
<protein>
    <recommendedName>
        <fullName evidence="1">Glyoxalase/fosfomycin resistance/dioxygenase domain-containing protein</fullName>
    </recommendedName>
</protein>
<comment type="caution">
    <text evidence="2">The sequence shown here is derived from an EMBL/GenBank/DDBJ whole genome shotgun (WGS) entry which is preliminary data.</text>
</comment>
<dbReference type="Gene3D" id="3.10.180.10">
    <property type="entry name" value="2,3-Dihydroxybiphenyl 1,2-Dioxygenase, domain 1"/>
    <property type="match status" value="2"/>
</dbReference>
<gene>
    <name evidence="2" type="ORF">FCL42_13785</name>
</gene>
<dbReference type="PANTHER" id="PTHR10374:SF30">
    <property type="entry name" value="LACTOYLGLUTATHIONE LYASE"/>
    <property type="match status" value="1"/>
</dbReference>
<dbReference type="PANTHER" id="PTHR10374">
    <property type="entry name" value="LACTOYLGLUTATHIONE LYASE GLYOXALASE I"/>
    <property type="match status" value="1"/>
</dbReference>
<name>A0A4U1BQI8_9GAMM</name>
<dbReference type="SUPFAM" id="SSF54593">
    <property type="entry name" value="Glyoxalase/Bleomycin resistance protein/Dihydroxybiphenyl dioxygenase"/>
    <property type="match status" value="2"/>
</dbReference>
<reference evidence="2 3" key="1">
    <citation type="submission" date="2019-04" db="EMBL/GenBank/DDBJ databases">
        <authorList>
            <person name="Hwang J.C."/>
        </authorList>
    </citation>
    <scope>NUCLEOTIDE SEQUENCE [LARGE SCALE GENOMIC DNA]</scope>
    <source>
        <strain evidence="2 3">IMCC35002</strain>
    </source>
</reference>
<dbReference type="InterPro" id="IPR029068">
    <property type="entry name" value="Glyas_Bleomycin-R_OHBP_Dase"/>
</dbReference>
<feature type="domain" description="Glyoxalase/fosfomycin resistance/dioxygenase" evidence="1">
    <location>
        <begin position="116"/>
        <end position="244"/>
    </location>
</feature>
<keyword evidence="3" id="KW-1185">Reference proteome</keyword>
<dbReference type="Pfam" id="PF00903">
    <property type="entry name" value="Glyoxalase"/>
    <property type="match status" value="1"/>
</dbReference>
<proteinExistence type="predicted"/>
<dbReference type="InterPro" id="IPR004360">
    <property type="entry name" value="Glyas_Fos-R_dOase_dom"/>
</dbReference>
<dbReference type="Proteomes" id="UP000305675">
    <property type="component" value="Unassembled WGS sequence"/>
</dbReference>
<evidence type="ECO:0000313" key="2">
    <source>
        <dbReference type="EMBL" id="TKB53645.1"/>
    </source>
</evidence>
<evidence type="ECO:0000313" key="3">
    <source>
        <dbReference type="Proteomes" id="UP000305675"/>
    </source>
</evidence>
<dbReference type="EMBL" id="SWCJ01000011">
    <property type="protein sequence ID" value="TKB53645.1"/>
    <property type="molecule type" value="Genomic_DNA"/>
</dbReference>
<accession>A0A4U1BQI8</accession>